<accession>A0ABS3M765</accession>
<keyword evidence="4" id="KW-0238">DNA-binding</keyword>
<dbReference type="Proteomes" id="UP000664265">
    <property type="component" value="Unassembled WGS sequence"/>
</dbReference>
<keyword evidence="3" id="KW-0731">Sigma factor</keyword>
<protein>
    <submittedName>
        <fullName evidence="8">Sigma-70 family RNA polymerase sigma factor</fullName>
    </submittedName>
</protein>
<evidence type="ECO:0000256" key="4">
    <source>
        <dbReference type="ARBA" id="ARBA00023125"/>
    </source>
</evidence>
<dbReference type="InterPro" id="IPR013324">
    <property type="entry name" value="RNA_pol_sigma_r3/r4-like"/>
</dbReference>
<reference evidence="8 9" key="1">
    <citation type="submission" date="2021-01" db="EMBL/GenBank/DDBJ databases">
        <title>Prevotella A2931 sp. nov.</title>
        <authorList>
            <person name="Buhl M."/>
            <person name="Oberhettinger P."/>
        </authorList>
    </citation>
    <scope>NUCLEOTIDE SEQUENCE [LARGE SCALE GENOMIC DNA]</scope>
    <source>
        <strain evidence="8 9">A2931</strain>
    </source>
</reference>
<evidence type="ECO:0000256" key="1">
    <source>
        <dbReference type="ARBA" id="ARBA00010641"/>
    </source>
</evidence>
<dbReference type="InterPro" id="IPR039425">
    <property type="entry name" value="RNA_pol_sigma-70-like"/>
</dbReference>
<dbReference type="Pfam" id="PF08281">
    <property type="entry name" value="Sigma70_r4_2"/>
    <property type="match status" value="1"/>
</dbReference>
<keyword evidence="2" id="KW-0805">Transcription regulation</keyword>
<comment type="similarity">
    <text evidence="1">Belongs to the sigma-70 factor family. ECF subfamily.</text>
</comment>
<dbReference type="SUPFAM" id="SSF88659">
    <property type="entry name" value="Sigma3 and sigma4 domains of RNA polymerase sigma factors"/>
    <property type="match status" value="1"/>
</dbReference>
<keyword evidence="9" id="KW-1185">Reference proteome</keyword>
<dbReference type="PANTHER" id="PTHR43133">
    <property type="entry name" value="RNA POLYMERASE ECF-TYPE SIGMA FACTO"/>
    <property type="match status" value="1"/>
</dbReference>
<evidence type="ECO:0000313" key="8">
    <source>
        <dbReference type="EMBL" id="MBO1364014.1"/>
    </source>
</evidence>
<evidence type="ECO:0000259" key="7">
    <source>
        <dbReference type="Pfam" id="PF08281"/>
    </source>
</evidence>
<feature type="domain" description="RNA polymerase sigma factor 70 region 4 type 2" evidence="7">
    <location>
        <begin position="95"/>
        <end position="145"/>
    </location>
</feature>
<feature type="domain" description="RNA polymerase sigma-70 region 2" evidence="6">
    <location>
        <begin position="10"/>
        <end position="75"/>
    </location>
</feature>
<name>A0ABS3M765_9BACT</name>
<dbReference type="InterPro" id="IPR007627">
    <property type="entry name" value="RNA_pol_sigma70_r2"/>
</dbReference>
<comment type="caution">
    <text evidence="8">The sequence shown here is derived from an EMBL/GenBank/DDBJ whole genome shotgun (WGS) entry which is preliminary data.</text>
</comment>
<evidence type="ECO:0000256" key="2">
    <source>
        <dbReference type="ARBA" id="ARBA00023015"/>
    </source>
</evidence>
<proteinExistence type="inferred from homology"/>
<dbReference type="InterPro" id="IPR013249">
    <property type="entry name" value="RNA_pol_sigma70_r4_t2"/>
</dbReference>
<dbReference type="PANTHER" id="PTHR43133:SF8">
    <property type="entry name" value="RNA POLYMERASE SIGMA FACTOR HI_1459-RELATED"/>
    <property type="match status" value="1"/>
</dbReference>
<gene>
    <name evidence="8" type="ORF">JHU38_09570</name>
</gene>
<evidence type="ECO:0000256" key="3">
    <source>
        <dbReference type="ARBA" id="ARBA00023082"/>
    </source>
</evidence>
<sequence>MTVDEYKQEVKRVRPQLVFIARKYMGGEEEAEDVVQDVLLKLWQICDTLRMPIDGFATVLVRNHCIDLIRRRARRQDIGEYTIDESHEDDERIDKMMKIVDRLPTLQQTLIRLRHMENMEMKDIAALVGSNEVAARKALSRARQAIRNSYLNEKINE</sequence>
<dbReference type="Gene3D" id="1.10.1740.10">
    <property type="match status" value="1"/>
</dbReference>
<dbReference type="RefSeq" id="WP_107582405.1">
    <property type="nucleotide sequence ID" value="NZ_JAERMS010000033.1"/>
</dbReference>
<dbReference type="SUPFAM" id="SSF88946">
    <property type="entry name" value="Sigma2 domain of RNA polymerase sigma factors"/>
    <property type="match status" value="1"/>
</dbReference>
<dbReference type="NCBIfam" id="TIGR02937">
    <property type="entry name" value="sigma70-ECF"/>
    <property type="match status" value="1"/>
</dbReference>
<dbReference type="Gene3D" id="1.10.10.10">
    <property type="entry name" value="Winged helix-like DNA-binding domain superfamily/Winged helix DNA-binding domain"/>
    <property type="match status" value="1"/>
</dbReference>
<dbReference type="InterPro" id="IPR036388">
    <property type="entry name" value="WH-like_DNA-bd_sf"/>
</dbReference>
<evidence type="ECO:0000259" key="6">
    <source>
        <dbReference type="Pfam" id="PF04542"/>
    </source>
</evidence>
<dbReference type="Pfam" id="PF04542">
    <property type="entry name" value="Sigma70_r2"/>
    <property type="match status" value="1"/>
</dbReference>
<organism evidence="8 9">
    <name type="scientific">Prevotella illustrans</name>
    <dbReference type="NCBI Taxonomy" id="2800387"/>
    <lineage>
        <taxon>Bacteria</taxon>
        <taxon>Pseudomonadati</taxon>
        <taxon>Bacteroidota</taxon>
        <taxon>Bacteroidia</taxon>
        <taxon>Bacteroidales</taxon>
        <taxon>Prevotellaceae</taxon>
        <taxon>Prevotella</taxon>
    </lineage>
</organism>
<dbReference type="InterPro" id="IPR014284">
    <property type="entry name" value="RNA_pol_sigma-70_dom"/>
</dbReference>
<evidence type="ECO:0000256" key="5">
    <source>
        <dbReference type="ARBA" id="ARBA00023163"/>
    </source>
</evidence>
<evidence type="ECO:0000313" key="9">
    <source>
        <dbReference type="Proteomes" id="UP000664265"/>
    </source>
</evidence>
<dbReference type="EMBL" id="JAERMS010000033">
    <property type="protein sequence ID" value="MBO1364014.1"/>
    <property type="molecule type" value="Genomic_DNA"/>
</dbReference>
<keyword evidence="5" id="KW-0804">Transcription</keyword>
<dbReference type="InterPro" id="IPR013325">
    <property type="entry name" value="RNA_pol_sigma_r2"/>
</dbReference>